<evidence type="ECO:0000259" key="1">
    <source>
        <dbReference type="Pfam" id="PF13392"/>
    </source>
</evidence>
<reference evidence="2" key="1">
    <citation type="journal article" date="2015" name="Nature">
        <title>Complex archaea that bridge the gap between prokaryotes and eukaryotes.</title>
        <authorList>
            <person name="Spang A."/>
            <person name="Saw J.H."/>
            <person name="Jorgensen S.L."/>
            <person name="Zaremba-Niedzwiedzka K."/>
            <person name="Martijn J."/>
            <person name="Lind A.E."/>
            <person name="van Eijk R."/>
            <person name="Schleper C."/>
            <person name="Guy L."/>
            <person name="Ettema T.J."/>
        </authorList>
    </citation>
    <scope>NUCLEOTIDE SEQUENCE</scope>
</reference>
<protein>
    <recommendedName>
        <fullName evidence="1">HNH nuclease domain-containing protein</fullName>
    </recommendedName>
</protein>
<accession>A0A0F8ZGI1</accession>
<dbReference type="InterPro" id="IPR044925">
    <property type="entry name" value="His-Me_finger_sf"/>
</dbReference>
<dbReference type="AlphaFoldDB" id="A0A0F8ZGI1"/>
<proteinExistence type="predicted"/>
<name>A0A0F8ZGI1_9ZZZZ</name>
<comment type="caution">
    <text evidence="2">The sequence shown here is derived from an EMBL/GenBank/DDBJ whole genome shotgun (WGS) entry which is preliminary data.</text>
</comment>
<evidence type="ECO:0000313" key="2">
    <source>
        <dbReference type="EMBL" id="KKK65549.1"/>
    </source>
</evidence>
<dbReference type="EMBL" id="LAZR01060500">
    <property type="protein sequence ID" value="KKK65549.1"/>
    <property type="molecule type" value="Genomic_DNA"/>
</dbReference>
<dbReference type="Pfam" id="PF13392">
    <property type="entry name" value="HNH_3"/>
    <property type="match status" value="1"/>
</dbReference>
<dbReference type="Gene3D" id="3.90.75.20">
    <property type="match status" value="1"/>
</dbReference>
<dbReference type="SUPFAM" id="SSF54060">
    <property type="entry name" value="His-Me finger endonucleases"/>
    <property type="match status" value="1"/>
</dbReference>
<dbReference type="InterPro" id="IPR003615">
    <property type="entry name" value="HNH_nuc"/>
</dbReference>
<sequence length="129" mass="15220">MNKYKAKRINGKVVSTHRWVMEEHLGRRLIKGEVVHHIDEDKSNNEINNLLLFPTKGAHTKFHYEEKGYLIAVKNKKKLIDGKLKCFKCKGLKEIKEFLTDTKHFLGVRGICRDCYNLRRRNKKQLSGR</sequence>
<feature type="domain" description="HNH nuclease" evidence="1">
    <location>
        <begin position="16"/>
        <end position="55"/>
    </location>
</feature>
<gene>
    <name evidence="2" type="ORF">LCGC14_2973040</name>
</gene>
<organism evidence="2">
    <name type="scientific">marine sediment metagenome</name>
    <dbReference type="NCBI Taxonomy" id="412755"/>
    <lineage>
        <taxon>unclassified sequences</taxon>
        <taxon>metagenomes</taxon>
        <taxon>ecological metagenomes</taxon>
    </lineage>
</organism>